<comment type="caution">
    <text evidence="8">The sequence shown here is derived from an EMBL/GenBank/DDBJ whole genome shotgun (WGS) entry which is preliminary data.</text>
</comment>
<dbReference type="PROSITE" id="PS51257">
    <property type="entry name" value="PROKAR_LIPOPROTEIN"/>
    <property type="match status" value="1"/>
</dbReference>
<proteinExistence type="predicted"/>
<dbReference type="InterPro" id="IPR055575">
    <property type="entry name" value="DUF7151"/>
</dbReference>
<keyword evidence="3" id="KW-0964">Secreted</keyword>
<dbReference type="GO" id="GO:0030313">
    <property type="term" value="C:cell envelope"/>
    <property type="evidence" value="ECO:0007669"/>
    <property type="project" value="UniProtKB-SubCell"/>
</dbReference>
<keyword evidence="5" id="KW-0325">Glycoprotein</keyword>
<dbReference type="PANTHER" id="PTHR31018">
    <property type="entry name" value="SPORULATION-SPECIFIC PROTEIN-RELATED"/>
    <property type="match status" value="1"/>
</dbReference>
<feature type="region of interest" description="Disordered" evidence="6">
    <location>
        <begin position="31"/>
        <end position="57"/>
    </location>
</feature>
<evidence type="ECO:0000256" key="4">
    <source>
        <dbReference type="ARBA" id="ARBA00022729"/>
    </source>
</evidence>
<gene>
    <name evidence="8" type="ORF">MVI01_62700</name>
</gene>
<organism evidence="8 9">
    <name type="scientific">Myxococcus virescens</name>
    <dbReference type="NCBI Taxonomy" id="83456"/>
    <lineage>
        <taxon>Bacteria</taxon>
        <taxon>Pseudomonadati</taxon>
        <taxon>Myxococcota</taxon>
        <taxon>Myxococcia</taxon>
        <taxon>Myxococcales</taxon>
        <taxon>Cystobacterineae</taxon>
        <taxon>Myxococcaceae</taxon>
        <taxon>Myxococcus</taxon>
    </lineage>
</organism>
<dbReference type="InterPro" id="IPR036941">
    <property type="entry name" value="Rcpt_L-dom_sf"/>
</dbReference>
<dbReference type="InterPro" id="IPR018247">
    <property type="entry name" value="EF_Hand_1_Ca_BS"/>
</dbReference>
<feature type="domain" description="DUF7151" evidence="7">
    <location>
        <begin position="31"/>
        <end position="73"/>
    </location>
</feature>
<feature type="domain" description="DUF7151" evidence="7">
    <location>
        <begin position="182"/>
        <end position="225"/>
    </location>
</feature>
<dbReference type="InterPro" id="IPR051648">
    <property type="entry name" value="CWI-Assembly_Regulator"/>
</dbReference>
<accession>A0A511HLN8</accession>
<sequence>MRWTWMLALVLATGCDGIDLHRLIGQHEARTRVADESSGPNCEHGGKAVRSGLDQDDDGVLDDDEVTGTEYICATLSPGVLVRTRQLPPGEPCALGGQLTLAGADLDGNGLLSDDEVTREVHGCMEPAPVLARVRPLLTHPFVCRHDNALVEAGVDLNGNGVLDDNELRAAARFCADPAVTLLRQRPEPTGPNCTTGGTQVEAGVDTNLNRVLDDTEVLAAAFVCQLSAAHDGMYAVENAADLEALKSLSIIRGELSIEDTDVTTVVLPGLVSVEGPLSIHDNPALTRVELSGLRYVGGTLSIRGSNLLNEVRVGPQTMEALPAVRVDSLTLYTLPALSSLSGVAAVAPHFDLTVWNTGVLSSPDTFPHVQVLAGTLTVHGNPALEKLPVSRLTEVGGSVTVSGNPMLQSLEGLGRLTRVGGGLDVSNNNALTHLTGLEHLAVVKDRINVMNNARLLDLRFDALSETGALTVMGNAALEQVGPMPSLLRVNQDVTLAENPRLLRAADLPKLQSMGGALFVNLNPLLTDLSGFQQVTWMRGLYVTGNDALEHLSTLGSLHTVVGTLKVMGNPAMTALSLDALARVSDAFVVTDNPRLPSCWATMLADDVYTGPPEERSIGNNDSVTPCPP</sequence>
<evidence type="ECO:0000256" key="6">
    <source>
        <dbReference type="SAM" id="MobiDB-lite"/>
    </source>
</evidence>
<dbReference type="Proteomes" id="UP000321224">
    <property type="component" value="Unassembled WGS sequence"/>
</dbReference>
<comment type="subcellular location">
    <subcellularLocation>
        <location evidence="1">Secreted</location>
        <location evidence="1">Cell wall</location>
    </subcellularLocation>
</comment>
<evidence type="ECO:0000256" key="1">
    <source>
        <dbReference type="ARBA" id="ARBA00004191"/>
    </source>
</evidence>
<evidence type="ECO:0000256" key="2">
    <source>
        <dbReference type="ARBA" id="ARBA00022512"/>
    </source>
</evidence>
<dbReference type="AlphaFoldDB" id="A0A511HLN8"/>
<evidence type="ECO:0000256" key="5">
    <source>
        <dbReference type="ARBA" id="ARBA00023180"/>
    </source>
</evidence>
<dbReference type="Pfam" id="PF23657">
    <property type="entry name" value="DUF7151"/>
    <property type="match status" value="3"/>
</dbReference>
<keyword evidence="2" id="KW-0134">Cell wall</keyword>
<feature type="domain" description="DUF7151" evidence="7">
    <location>
        <begin position="81"/>
        <end position="120"/>
    </location>
</feature>
<reference evidence="8 9" key="1">
    <citation type="submission" date="2019-07" db="EMBL/GenBank/DDBJ databases">
        <title>Whole genome shotgun sequence of Myxococcus virescens NBRC 100334.</title>
        <authorList>
            <person name="Hosoyama A."/>
            <person name="Uohara A."/>
            <person name="Ohji S."/>
            <person name="Ichikawa N."/>
        </authorList>
    </citation>
    <scope>NUCLEOTIDE SEQUENCE [LARGE SCALE GENOMIC DNA]</scope>
    <source>
        <strain evidence="8 9">NBRC 100334</strain>
    </source>
</reference>
<dbReference type="SUPFAM" id="SSF52058">
    <property type="entry name" value="L domain-like"/>
    <property type="match status" value="3"/>
</dbReference>
<evidence type="ECO:0000259" key="7">
    <source>
        <dbReference type="Pfam" id="PF23657"/>
    </source>
</evidence>
<evidence type="ECO:0000256" key="3">
    <source>
        <dbReference type="ARBA" id="ARBA00022525"/>
    </source>
</evidence>
<name>A0A511HLN8_9BACT</name>
<protein>
    <recommendedName>
        <fullName evidence="7">DUF7151 domain-containing protein</fullName>
    </recommendedName>
</protein>
<evidence type="ECO:0000313" key="8">
    <source>
        <dbReference type="EMBL" id="GEL74486.1"/>
    </source>
</evidence>
<dbReference type="EMBL" id="BJVY01000049">
    <property type="protein sequence ID" value="GEL74486.1"/>
    <property type="molecule type" value="Genomic_DNA"/>
</dbReference>
<dbReference type="PROSITE" id="PS00018">
    <property type="entry name" value="EF_HAND_1"/>
    <property type="match status" value="2"/>
</dbReference>
<dbReference type="Gene3D" id="3.80.20.20">
    <property type="entry name" value="Receptor L-domain"/>
    <property type="match status" value="2"/>
</dbReference>
<keyword evidence="4" id="KW-0732">Signal</keyword>
<evidence type="ECO:0000313" key="9">
    <source>
        <dbReference type="Proteomes" id="UP000321224"/>
    </source>
</evidence>
<dbReference type="PANTHER" id="PTHR31018:SF3">
    <property type="entry name" value="RECEPTOR PROTEIN-TYROSINE KINASE"/>
    <property type="match status" value="1"/>
</dbReference>